<evidence type="ECO:0000256" key="4">
    <source>
        <dbReference type="RuleBase" id="RU365031"/>
    </source>
</evidence>
<keyword evidence="6" id="KW-1185">Reference proteome</keyword>
<accession>A0A1S8L8S7</accession>
<dbReference type="InterPro" id="IPR028345">
    <property type="entry name" value="Antibiotic_NAT-like"/>
</dbReference>
<dbReference type="SUPFAM" id="SSF110710">
    <property type="entry name" value="TTHA0583/YokD-like"/>
    <property type="match status" value="1"/>
</dbReference>
<reference evidence="5 6" key="1">
    <citation type="submission" date="2022-04" db="EMBL/GenBank/DDBJ databases">
        <title>Genome sequence of C. roseum typestrain.</title>
        <authorList>
            <person name="Poehlein A."/>
            <person name="Schoch T."/>
            <person name="Duerre P."/>
            <person name="Daniel R."/>
        </authorList>
    </citation>
    <scope>NUCLEOTIDE SEQUENCE [LARGE SCALE GENOMIC DNA]</scope>
    <source>
        <strain evidence="5 6">DSM 7320</strain>
    </source>
</reference>
<name>A0A1S8L8S7_9CLOT</name>
<dbReference type="Pfam" id="PF02522">
    <property type="entry name" value="Antibiotic_NAT"/>
    <property type="match status" value="1"/>
</dbReference>
<evidence type="ECO:0000256" key="2">
    <source>
        <dbReference type="ARBA" id="ARBA00022679"/>
    </source>
</evidence>
<dbReference type="STRING" id="84029.CROST_16360"/>
<gene>
    <name evidence="5" type="ORF">CROST_020330</name>
</gene>
<dbReference type="GO" id="GO:0046353">
    <property type="term" value="F:aminoglycoside 3-N-acetyltransferase activity"/>
    <property type="evidence" value="ECO:0007669"/>
    <property type="project" value="UniProtKB-EC"/>
</dbReference>
<organism evidence="5 6">
    <name type="scientific">Clostridium felsineum</name>
    <dbReference type="NCBI Taxonomy" id="36839"/>
    <lineage>
        <taxon>Bacteria</taxon>
        <taxon>Bacillati</taxon>
        <taxon>Bacillota</taxon>
        <taxon>Clostridia</taxon>
        <taxon>Eubacteriales</taxon>
        <taxon>Clostridiaceae</taxon>
        <taxon>Clostridium</taxon>
    </lineage>
</organism>
<protein>
    <recommendedName>
        <fullName evidence="4">Aminoglycoside N(3)-acetyltransferase</fullName>
        <ecNumber evidence="4">2.3.1.-</ecNumber>
    </recommendedName>
</protein>
<dbReference type="RefSeq" id="WP_077835007.1">
    <property type="nucleotide sequence ID" value="NZ_CP096983.1"/>
</dbReference>
<dbReference type="Proteomes" id="UP000190951">
    <property type="component" value="Chromosome"/>
</dbReference>
<proteinExistence type="inferred from homology"/>
<evidence type="ECO:0000313" key="5">
    <source>
        <dbReference type="EMBL" id="URZ11316.1"/>
    </source>
</evidence>
<comment type="catalytic activity">
    <reaction evidence="4">
        <text>a 2-deoxystreptamine antibiotic + acetyl-CoA = an N(3)-acetyl-2-deoxystreptamine antibiotic + CoA + H(+)</text>
        <dbReference type="Rhea" id="RHEA:12665"/>
        <dbReference type="ChEBI" id="CHEBI:15378"/>
        <dbReference type="ChEBI" id="CHEBI:57287"/>
        <dbReference type="ChEBI" id="CHEBI:57288"/>
        <dbReference type="ChEBI" id="CHEBI:57921"/>
        <dbReference type="ChEBI" id="CHEBI:77452"/>
        <dbReference type="EC" id="2.3.1.81"/>
    </reaction>
</comment>
<dbReference type="EC" id="2.3.1.-" evidence="4"/>
<dbReference type="KEGG" id="crw:CROST_020330"/>
<evidence type="ECO:0000256" key="3">
    <source>
        <dbReference type="ARBA" id="ARBA00023315"/>
    </source>
</evidence>
<keyword evidence="4" id="KW-0046">Antibiotic resistance</keyword>
<dbReference type="InterPro" id="IPR003679">
    <property type="entry name" value="Amioglycoside_AcTrfase"/>
</dbReference>
<keyword evidence="2 4" id="KW-0808">Transferase</keyword>
<evidence type="ECO:0000313" key="6">
    <source>
        <dbReference type="Proteomes" id="UP000190951"/>
    </source>
</evidence>
<sequence length="264" mass="30593">MNFLYEFENKKISNYDFKEALFNLGVKEGDIVFLHSDITVFGKLILSNRKEFFNSIISSVKEVVGENGTIIMPSFSYSFCKGEIFDVQKTKGTVGALNEFFRKSDDTVRTVQPIFSCSIWGKGKNEFREVSLDSFGKDSIFDKLFKSRGKLLFLGADFHACTYLHYIEQSFKIPYRYLKVFKGTIKNGEKDYLAECKFYVRYLDKNVILETERLKNHLLGKNIMKQTKIGAGSILLIGSRDLYDEVFEMLKKDIFYLLKEPVEI</sequence>
<comment type="similarity">
    <text evidence="1 4">Belongs to the antibiotic N-acetyltransferase family.</text>
</comment>
<dbReference type="PANTHER" id="PTHR11104:SF0">
    <property type="entry name" value="SPBETA PROPHAGE-DERIVED AMINOGLYCOSIDE N(3')-ACETYLTRANSFERASE-LIKE PROTEIN YOKD"/>
    <property type="match status" value="1"/>
</dbReference>
<dbReference type="EMBL" id="CP096983">
    <property type="protein sequence ID" value="URZ11316.1"/>
    <property type="molecule type" value="Genomic_DNA"/>
</dbReference>
<keyword evidence="3 4" id="KW-0012">Acyltransferase</keyword>
<dbReference type="GO" id="GO:0046677">
    <property type="term" value="P:response to antibiotic"/>
    <property type="evidence" value="ECO:0007669"/>
    <property type="project" value="UniProtKB-KW"/>
</dbReference>
<dbReference type="PANTHER" id="PTHR11104">
    <property type="entry name" value="AMINOGLYCOSIDE N3-ACETYLTRANSFERASE"/>
    <property type="match status" value="1"/>
</dbReference>
<dbReference type="AlphaFoldDB" id="A0A1S8L8S7"/>
<evidence type="ECO:0000256" key="1">
    <source>
        <dbReference type="ARBA" id="ARBA00006383"/>
    </source>
</evidence>